<evidence type="ECO:0000313" key="2">
    <source>
        <dbReference type="Proteomes" id="UP000595224"/>
    </source>
</evidence>
<proteinExistence type="predicted"/>
<protein>
    <submittedName>
        <fullName evidence="1">Uncharacterized protein</fullName>
    </submittedName>
</protein>
<accession>A0A7T3V5J4</accession>
<gene>
    <name evidence="1" type="ORF">IWA51_12235</name>
</gene>
<sequence length="45" mass="5431">MIFADSPYFLSNGGTQMRDVMNMTSFRIVKSFYTFLSDKYFEEWE</sequence>
<keyword evidence="2" id="KW-1185">Reference proteome</keyword>
<name>A0A7T3V5J4_9SPIR</name>
<evidence type="ECO:0000313" key="1">
    <source>
        <dbReference type="EMBL" id="QQA01000.1"/>
    </source>
</evidence>
<dbReference type="KEGG" id="tper:IWA51_12235"/>
<dbReference type="Proteomes" id="UP000595224">
    <property type="component" value="Chromosome"/>
</dbReference>
<dbReference type="RefSeq" id="WP_198442609.1">
    <property type="nucleotide sequence ID" value="NZ_CBCSHE010000007.1"/>
</dbReference>
<dbReference type="AlphaFoldDB" id="A0A7T3V5J4"/>
<organism evidence="1 2">
    <name type="scientific">Treponema peruense</name>
    <dbReference type="NCBI Taxonomy" id="2787628"/>
    <lineage>
        <taxon>Bacteria</taxon>
        <taxon>Pseudomonadati</taxon>
        <taxon>Spirochaetota</taxon>
        <taxon>Spirochaetia</taxon>
        <taxon>Spirochaetales</taxon>
        <taxon>Treponemataceae</taxon>
        <taxon>Treponema</taxon>
    </lineage>
</organism>
<reference evidence="1 2" key="1">
    <citation type="submission" date="2020-11" db="EMBL/GenBank/DDBJ databases">
        <title>Treponema Peruensis nv. sp., first commensal Treponema isolated from human feces.</title>
        <authorList>
            <person name="Belkhou C."/>
            <person name="Raes J."/>
        </authorList>
    </citation>
    <scope>NUCLEOTIDE SEQUENCE [LARGE SCALE GENOMIC DNA]</scope>
    <source>
        <strain evidence="1 2">RCC2812</strain>
    </source>
</reference>
<dbReference type="EMBL" id="CP064936">
    <property type="protein sequence ID" value="QQA01000.1"/>
    <property type="molecule type" value="Genomic_DNA"/>
</dbReference>